<comment type="caution">
    <text evidence="1">The sequence shown here is derived from an EMBL/GenBank/DDBJ whole genome shotgun (WGS) entry which is preliminary data.</text>
</comment>
<name>A0AAV7NWB2_PLEWA</name>
<feature type="non-terminal residue" evidence="1">
    <location>
        <position position="1"/>
    </location>
</feature>
<dbReference type="EMBL" id="JANPWB010000012">
    <property type="protein sequence ID" value="KAJ1118879.1"/>
    <property type="molecule type" value="Genomic_DNA"/>
</dbReference>
<proteinExistence type="predicted"/>
<evidence type="ECO:0000313" key="1">
    <source>
        <dbReference type="EMBL" id="KAJ1118879.1"/>
    </source>
</evidence>
<sequence>GGLFIVQASVRGPFVCHCVPHGVGQVCQHPCNDDQGGVNGLQVLPDRKVVFLLQPLGLLKLGQY</sequence>
<accession>A0AAV7NWB2</accession>
<dbReference type="AlphaFoldDB" id="A0AAV7NWB2"/>
<keyword evidence="2" id="KW-1185">Reference proteome</keyword>
<gene>
    <name evidence="1" type="ORF">NDU88_007066</name>
</gene>
<protein>
    <submittedName>
        <fullName evidence="1">Uncharacterized protein</fullName>
    </submittedName>
</protein>
<organism evidence="1 2">
    <name type="scientific">Pleurodeles waltl</name>
    <name type="common">Iberian ribbed newt</name>
    <dbReference type="NCBI Taxonomy" id="8319"/>
    <lineage>
        <taxon>Eukaryota</taxon>
        <taxon>Metazoa</taxon>
        <taxon>Chordata</taxon>
        <taxon>Craniata</taxon>
        <taxon>Vertebrata</taxon>
        <taxon>Euteleostomi</taxon>
        <taxon>Amphibia</taxon>
        <taxon>Batrachia</taxon>
        <taxon>Caudata</taxon>
        <taxon>Salamandroidea</taxon>
        <taxon>Salamandridae</taxon>
        <taxon>Pleurodelinae</taxon>
        <taxon>Pleurodeles</taxon>
    </lineage>
</organism>
<reference evidence="1" key="1">
    <citation type="journal article" date="2022" name="bioRxiv">
        <title>Sequencing and chromosome-scale assembly of the giantPleurodeles waltlgenome.</title>
        <authorList>
            <person name="Brown T."/>
            <person name="Elewa A."/>
            <person name="Iarovenko S."/>
            <person name="Subramanian E."/>
            <person name="Araus A.J."/>
            <person name="Petzold A."/>
            <person name="Susuki M."/>
            <person name="Suzuki K.-i.T."/>
            <person name="Hayashi T."/>
            <person name="Toyoda A."/>
            <person name="Oliveira C."/>
            <person name="Osipova E."/>
            <person name="Leigh N.D."/>
            <person name="Simon A."/>
            <person name="Yun M.H."/>
        </authorList>
    </citation>
    <scope>NUCLEOTIDE SEQUENCE</scope>
    <source>
        <strain evidence="1">20211129_DDA</strain>
        <tissue evidence="1">Liver</tissue>
    </source>
</reference>
<evidence type="ECO:0000313" key="2">
    <source>
        <dbReference type="Proteomes" id="UP001066276"/>
    </source>
</evidence>
<feature type="non-terminal residue" evidence="1">
    <location>
        <position position="64"/>
    </location>
</feature>
<dbReference type="Proteomes" id="UP001066276">
    <property type="component" value="Chromosome 8"/>
</dbReference>